<protein>
    <submittedName>
        <fullName evidence="2">Uncharacterized protein</fullName>
    </submittedName>
</protein>
<gene>
    <name evidence="2" type="ORF">MUK42_37051</name>
</gene>
<organism evidence="2 3">
    <name type="scientific">Musa troglodytarum</name>
    <name type="common">fe'i banana</name>
    <dbReference type="NCBI Taxonomy" id="320322"/>
    <lineage>
        <taxon>Eukaryota</taxon>
        <taxon>Viridiplantae</taxon>
        <taxon>Streptophyta</taxon>
        <taxon>Embryophyta</taxon>
        <taxon>Tracheophyta</taxon>
        <taxon>Spermatophyta</taxon>
        <taxon>Magnoliopsida</taxon>
        <taxon>Liliopsida</taxon>
        <taxon>Zingiberales</taxon>
        <taxon>Musaceae</taxon>
        <taxon>Musa</taxon>
    </lineage>
</organism>
<dbReference type="Proteomes" id="UP001055439">
    <property type="component" value="Chromosome 5"/>
</dbReference>
<keyword evidence="3" id="KW-1185">Reference proteome</keyword>
<accession>A0A9E7G5A0</accession>
<evidence type="ECO:0000256" key="1">
    <source>
        <dbReference type="SAM" id="MobiDB-lite"/>
    </source>
</evidence>
<evidence type="ECO:0000313" key="3">
    <source>
        <dbReference type="Proteomes" id="UP001055439"/>
    </source>
</evidence>
<name>A0A9E7G5A0_9LILI</name>
<feature type="region of interest" description="Disordered" evidence="1">
    <location>
        <begin position="27"/>
        <end position="58"/>
    </location>
</feature>
<evidence type="ECO:0000313" key="2">
    <source>
        <dbReference type="EMBL" id="URE06512.1"/>
    </source>
</evidence>
<proteinExistence type="predicted"/>
<dbReference type="AlphaFoldDB" id="A0A9E7G5A0"/>
<dbReference type="EMBL" id="CP097507">
    <property type="protein sequence ID" value="URE06512.1"/>
    <property type="molecule type" value="Genomic_DNA"/>
</dbReference>
<feature type="compositionally biased region" description="Basic and acidic residues" evidence="1">
    <location>
        <begin position="31"/>
        <end position="58"/>
    </location>
</feature>
<sequence length="129" mass="14397">MFGWIGHWSDGADGEDGLLLIFCGEGVGGDEQGKKENIEREGREGQARRSGEWREKQRSSSMVAWGTVAVFKKGKICSLIELLRLCWISSFHLHRFLFPRLFSVEFGCLTSDDLAEEEEKGGSWLGGLG</sequence>
<reference evidence="2" key="1">
    <citation type="submission" date="2022-05" db="EMBL/GenBank/DDBJ databases">
        <title>The Musa troglodytarum L. genome provides insights into the mechanism of non-climacteric behaviour and enrichment of carotenoids.</title>
        <authorList>
            <person name="Wang J."/>
        </authorList>
    </citation>
    <scope>NUCLEOTIDE SEQUENCE</scope>
    <source>
        <tissue evidence="2">Leaf</tissue>
    </source>
</reference>